<evidence type="ECO:0000259" key="10">
    <source>
        <dbReference type="Pfam" id="PF01207"/>
    </source>
</evidence>
<protein>
    <recommendedName>
        <fullName evidence="7">tRNA-dihydrouridine synthase</fullName>
        <ecNumber evidence="7">1.3.1.-</ecNumber>
    </recommendedName>
</protein>
<evidence type="ECO:0000256" key="5">
    <source>
        <dbReference type="ARBA" id="ARBA00022857"/>
    </source>
</evidence>
<dbReference type="EMBL" id="MFYX01000146">
    <property type="protein sequence ID" value="OGK00440.1"/>
    <property type="molecule type" value="Genomic_DNA"/>
</dbReference>
<dbReference type="GO" id="GO:0003723">
    <property type="term" value="F:RNA binding"/>
    <property type="evidence" value="ECO:0007669"/>
    <property type="project" value="TreeGrafter"/>
</dbReference>
<comment type="caution">
    <text evidence="11">The sequence shown here is derived from an EMBL/GenBank/DDBJ whole genome shotgun (WGS) entry which is preliminary data.</text>
</comment>
<dbReference type="Proteomes" id="UP000179243">
    <property type="component" value="Unassembled WGS sequence"/>
</dbReference>
<dbReference type="InterPro" id="IPR001269">
    <property type="entry name" value="DUS_fam"/>
</dbReference>
<dbReference type="Pfam" id="PF01207">
    <property type="entry name" value="Dus"/>
    <property type="match status" value="1"/>
</dbReference>
<evidence type="ECO:0000256" key="1">
    <source>
        <dbReference type="ARBA" id="ARBA00001917"/>
    </source>
</evidence>
<evidence type="ECO:0000256" key="9">
    <source>
        <dbReference type="PIRSR" id="PIRSR006621-2"/>
    </source>
</evidence>
<dbReference type="SUPFAM" id="SSF51395">
    <property type="entry name" value="FMN-linked oxidoreductases"/>
    <property type="match status" value="1"/>
</dbReference>
<dbReference type="PANTHER" id="PTHR45846:SF1">
    <property type="entry name" value="TRNA-DIHYDROURIDINE(47) SYNTHASE [NAD(P)(+)]-LIKE"/>
    <property type="match status" value="1"/>
</dbReference>
<dbReference type="PANTHER" id="PTHR45846">
    <property type="entry name" value="TRNA-DIHYDROURIDINE(47) SYNTHASE [NAD(P)(+)]-LIKE"/>
    <property type="match status" value="1"/>
</dbReference>
<keyword evidence="4 7" id="KW-0819">tRNA processing</keyword>
<sequence length="329" mass="36349">MCTPLKIRDGVVIDPPLIQAPMSGITGRAFRQFIRELNPGCVGLYYSEFVSVEGMTRFNRPTLRLMEKSPEDSQTLYAIQIFGANPSRMAIGARMAQEHGANVVDINCGCPAPRIVKKGGGAELLKKPEQIGEIIAAVKAAVFIPVAVKIRLGWSQDTINCFEVADIVQQAGADLLTVHGRTKEQGFQGLADWELIGRVRERLTIPVVGNGDIKTPEDYDDRVGSSGVPAVMIGRGMLSDPWIFRKIIAHRAGKPEASILDFKYAMFPRYAELLRNEGLHAQAILGKGKQMAVRFLRGKAGCSHLRTQALRSNTFQEFMENVRLYIDHD</sequence>
<gene>
    <name evidence="11" type="ORF">A2519_10550</name>
</gene>
<keyword evidence="9" id="KW-0547">Nucleotide-binding</keyword>
<comment type="function">
    <text evidence="7">Catalyzes the synthesis of 5,6-dihydrouridine (D), a modified base found in the D-loop of most tRNAs, via the reduction of the C5-C6 double bond in target uridines.</text>
</comment>
<dbReference type="PIRSF" id="PIRSF006621">
    <property type="entry name" value="Dus"/>
    <property type="match status" value="1"/>
</dbReference>
<evidence type="ECO:0000256" key="8">
    <source>
        <dbReference type="PIRSR" id="PIRSR006621-1"/>
    </source>
</evidence>
<accession>A0A1F7F1A5</accession>
<feature type="binding site" evidence="9">
    <location>
        <position position="80"/>
    </location>
    <ligand>
        <name>FMN</name>
        <dbReference type="ChEBI" id="CHEBI:58210"/>
    </ligand>
</feature>
<evidence type="ECO:0000256" key="3">
    <source>
        <dbReference type="ARBA" id="ARBA00022643"/>
    </source>
</evidence>
<feature type="binding site" evidence="9">
    <location>
        <position position="149"/>
    </location>
    <ligand>
        <name>FMN</name>
        <dbReference type="ChEBI" id="CHEBI:58210"/>
    </ligand>
</feature>
<feature type="domain" description="DUS-like FMN-binding" evidence="10">
    <location>
        <begin position="19"/>
        <end position="276"/>
    </location>
</feature>
<dbReference type="GO" id="GO:0050660">
    <property type="term" value="F:flavin adenine dinucleotide binding"/>
    <property type="evidence" value="ECO:0007669"/>
    <property type="project" value="InterPro"/>
</dbReference>
<dbReference type="CDD" id="cd02801">
    <property type="entry name" value="DUS_like_FMN"/>
    <property type="match status" value="1"/>
</dbReference>
<comment type="cofactor">
    <cofactor evidence="1 7 9">
        <name>FMN</name>
        <dbReference type="ChEBI" id="CHEBI:58210"/>
    </cofactor>
</comment>
<keyword evidence="5" id="KW-0521">NADP</keyword>
<proteinExistence type="inferred from homology"/>
<dbReference type="EC" id="1.3.1.-" evidence="7"/>
<feature type="binding site" evidence="9">
    <location>
        <position position="179"/>
    </location>
    <ligand>
        <name>FMN</name>
        <dbReference type="ChEBI" id="CHEBI:58210"/>
    </ligand>
</feature>
<keyword evidence="3 7" id="KW-0288">FMN</keyword>
<dbReference type="InterPro" id="IPR035587">
    <property type="entry name" value="DUS-like_FMN-bd"/>
</dbReference>
<dbReference type="InterPro" id="IPR013785">
    <property type="entry name" value="Aldolase_TIM"/>
</dbReference>
<evidence type="ECO:0000256" key="2">
    <source>
        <dbReference type="ARBA" id="ARBA00022630"/>
    </source>
</evidence>
<evidence type="ECO:0000256" key="6">
    <source>
        <dbReference type="ARBA" id="ARBA00023002"/>
    </source>
</evidence>
<dbReference type="AlphaFoldDB" id="A0A1F7F1A5"/>
<name>A0A1F7F1A5_UNCRA</name>
<reference evidence="11 12" key="1">
    <citation type="journal article" date="2016" name="Nat. Commun.">
        <title>Thousands of microbial genomes shed light on interconnected biogeochemical processes in an aquifer system.</title>
        <authorList>
            <person name="Anantharaman K."/>
            <person name="Brown C.T."/>
            <person name="Hug L.A."/>
            <person name="Sharon I."/>
            <person name="Castelle C.J."/>
            <person name="Probst A.J."/>
            <person name="Thomas B.C."/>
            <person name="Singh A."/>
            <person name="Wilkins M.J."/>
            <person name="Karaoz U."/>
            <person name="Brodie E.L."/>
            <person name="Williams K.H."/>
            <person name="Hubbard S.S."/>
            <person name="Banfield J.F."/>
        </authorList>
    </citation>
    <scope>NUCLEOTIDE SEQUENCE [LARGE SCALE GENOMIC DNA]</scope>
</reference>
<keyword evidence="2 7" id="KW-0285">Flavoprotein</keyword>
<evidence type="ECO:0000313" key="12">
    <source>
        <dbReference type="Proteomes" id="UP000179243"/>
    </source>
</evidence>
<evidence type="ECO:0000313" key="11">
    <source>
        <dbReference type="EMBL" id="OGK00440.1"/>
    </source>
</evidence>
<keyword evidence="6 7" id="KW-0560">Oxidoreductase</keyword>
<feature type="active site" description="Proton donor" evidence="8">
    <location>
        <position position="110"/>
    </location>
</feature>
<feature type="binding site" evidence="9">
    <location>
        <begin position="234"/>
        <end position="235"/>
    </location>
    <ligand>
        <name>FMN</name>
        <dbReference type="ChEBI" id="CHEBI:58210"/>
    </ligand>
</feature>
<organism evidence="11 12">
    <name type="scientific">Candidatus Raymondbacteria bacterium RIFOXYD12_FULL_49_13</name>
    <dbReference type="NCBI Taxonomy" id="1817890"/>
    <lineage>
        <taxon>Bacteria</taxon>
        <taxon>Raymondiibacteriota</taxon>
    </lineage>
</organism>
<dbReference type="GO" id="GO:0017150">
    <property type="term" value="F:tRNA dihydrouridine synthase activity"/>
    <property type="evidence" value="ECO:0007669"/>
    <property type="project" value="InterPro"/>
</dbReference>
<evidence type="ECO:0000256" key="4">
    <source>
        <dbReference type="ARBA" id="ARBA00022694"/>
    </source>
</evidence>
<evidence type="ECO:0000256" key="7">
    <source>
        <dbReference type="PIRNR" id="PIRNR006621"/>
    </source>
</evidence>
<dbReference type="PROSITE" id="PS01136">
    <property type="entry name" value="UPF0034"/>
    <property type="match status" value="1"/>
</dbReference>
<dbReference type="InterPro" id="IPR018517">
    <property type="entry name" value="tRNA_hU_synthase_CS"/>
</dbReference>
<comment type="similarity">
    <text evidence="7">Belongs to the dus family.</text>
</comment>
<dbReference type="Gene3D" id="3.20.20.70">
    <property type="entry name" value="Aldolase class I"/>
    <property type="match status" value="1"/>
</dbReference>